<evidence type="ECO:0000256" key="1">
    <source>
        <dbReference type="SAM" id="MobiDB-lite"/>
    </source>
</evidence>
<proteinExistence type="predicted"/>
<dbReference type="InterPro" id="IPR036047">
    <property type="entry name" value="F-box-like_dom_sf"/>
</dbReference>
<name>A0A9P0C4E3_CHRIL</name>
<dbReference type="GO" id="GO:0080008">
    <property type="term" value="C:Cul4-RING E3 ubiquitin ligase complex"/>
    <property type="evidence" value="ECO:0007669"/>
    <property type="project" value="InterPro"/>
</dbReference>
<evidence type="ECO:0000259" key="2">
    <source>
        <dbReference type="Pfam" id="PF12937"/>
    </source>
</evidence>
<dbReference type="InterPro" id="IPR001810">
    <property type="entry name" value="F-box_dom"/>
</dbReference>
<dbReference type="AlphaFoldDB" id="A0A9P0C4E3"/>
<feature type="region of interest" description="Disordered" evidence="1">
    <location>
        <begin position="265"/>
        <end position="284"/>
    </location>
</feature>
<dbReference type="GO" id="GO:0019005">
    <property type="term" value="C:SCF ubiquitin ligase complex"/>
    <property type="evidence" value="ECO:0007669"/>
    <property type="project" value="InterPro"/>
</dbReference>
<gene>
    <name evidence="3" type="ORF">CINC_LOCUS10753</name>
</gene>
<dbReference type="InterPro" id="IPR042508">
    <property type="entry name" value="FBXW5"/>
</dbReference>
<organism evidence="3 4">
    <name type="scientific">Chrysodeixis includens</name>
    <name type="common">Soybean looper</name>
    <name type="synonym">Pseudoplusia includens</name>
    <dbReference type="NCBI Taxonomy" id="689277"/>
    <lineage>
        <taxon>Eukaryota</taxon>
        <taxon>Metazoa</taxon>
        <taxon>Ecdysozoa</taxon>
        <taxon>Arthropoda</taxon>
        <taxon>Hexapoda</taxon>
        <taxon>Insecta</taxon>
        <taxon>Pterygota</taxon>
        <taxon>Neoptera</taxon>
        <taxon>Endopterygota</taxon>
        <taxon>Lepidoptera</taxon>
        <taxon>Glossata</taxon>
        <taxon>Ditrysia</taxon>
        <taxon>Noctuoidea</taxon>
        <taxon>Noctuidae</taxon>
        <taxon>Plusiinae</taxon>
        <taxon>Chrysodeixis</taxon>
    </lineage>
</organism>
<reference evidence="3" key="1">
    <citation type="submission" date="2021-12" db="EMBL/GenBank/DDBJ databases">
        <authorList>
            <person name="King R."/>
        </authorList>
    </citation>
    <scope>NUCLEOTIDE SEQUENCE</scope>
</reference>
<keyword evidence="4" id="KW-1185">Reference proteome</keyword>
<dbReference type="PANTHER" id="PTHR20995">
    <property type="entry name" value="F-BOX/WD REPEAT-CONTAINING PROTEIN 5"/>
    <property type="match status" value="1"/>
</dbReference>
<dbReference type="OrthoDB" id="192402at2759"/>
<sequence length="433" mass="45707">MSVWQSEEQLCGVVLHEVFAWLSGPQLARAGAACRAWRRAAAEPAHWRRLLQRRARLAVPRPGPAGDAATWRQEYVSACAGWRLAARHRAAAALLHASLAPGGERLALGAADASASVWGAGAARASWRELARVELRRRGWSAVARVCWAPASSAPASRLLLAGPLALSSDWELVVLYVREDGQCGSISSRVRCSAGAAGCWADAIGDSFLSLELRRLGPGLFYTTVWLNAATQETQSEYTGVRSPLIRIYNEDSAHITHAVVASASDDDGAEPASDGEGPSPAYWRAVRPRASAPAPGPRVLLAGGGRLLRAWPVLAPRPPPLQARAGRAGGARAPAAPAPRAARRARAEPDAASVRAACTPPAHACRLTAPIVGLVLHDRERCFWVVCSDGSATCLSVPTLHVLWRVRGAGASAAAAAHYVQPAVSDAYLAR</sequence>
<dbReference type="PANTHER" id="PTHR20995:SF17">
    <property type="entry name" value="F-BOX_WD REPEAT-CONTAINING PROTEIN 5"/>
    <property type="match status" value="1"/>
</dbReference>
<dbReference type="Pfam" id="PF12937">
    <property type="entry name" value="F-box-like"/>
    <property type="match status" value="1"/>
</dbReference>
<feature type="domain" description="F-box" evidence="2">
    <location>
        <begin position="14"/>
        <end position="52"/>
    </location>
</feature>
<dbReference type="Gene3D" id="1.20.1280.50">
    <property type="match status" value="1"/>
</dbReference>
<accession>A0A9P0C4E3</accession>
<feature type="compositionally biased region" description="Low complexity" evidence="1">
    <location>
        <begin position="324"/>
        <end position="342"/>
    </location>
</feature>
<dbReference type="EMBL" id="LR824007">
    <property type="protein sequence ID" value="CAH0603560.1"/>
    <property type="molecule type" value="Genomic_DNA"/>
</dbReference>
<evidence type="ECO:0000313" key="4">
    <source>
        <dbReference type="Proteomes" id="UP001154114"/>
    </source>
</evidence>
<dbReference type="Proteomes" id="UP001154114">
    <property type="component" value="Chromosome 4"/>
</dbReference>
<dbReference type="GO" id="GO:0016567">
    <property type="term" value="P:protein ubiquitination"/>
    <property type="evidence" value="ECO:0007669"/>
    <property type="project" value="InterPro"/>
</dbReference>
<feature type="region of interest" description="Disordered" evidence="1">
    <location>
        <begin position="321"/>
        <end position="342"/>
    </location>
</feature>
<dbReference type="SUPFAM" id="SSF81383">
    <property type="entry name" value="F-box domain"/>
    <property type="match status" value="1"/>
</dbReference>
<evidence type="ECO:0000313" key="3">
    <source>
        <dbReference type="EMBL" id="CAH0603560.1"/>
    </source>
</evidence>
<protein>
    <recommendedName>
        <fullName evidence="2">F-box domain-containing protein</fullName>
    </recommendedName>
</protein>